<evidence type="ECO:0000256" key="4">
    <source>
        <dbReference type="ARBA" id="ARBA00022516"/>
    </source>
</evidence>
<dbReference type="InterPro" id="IPR003817">
    <property type="entry name" value="PS_Dcarbxylase"/>
</dbReference>
<dbReference type="EMBL" id="JBCITM010000001">
    <property type="protein sequence ID" value="MEN1759095.1"/>
    <property type="molecule type" value="Genomic_DNA"/>
</dbReference>
<dbReference type="InterPro" id="IPR033177">
    <property type="entry name" value="PSD-B"/>
</dbReference>
<comment type="cofactor">
    <cofactor evidence="1">
        <name>pyruvate</name>
        <dbReference type="ChEBI" id="CHEBI:15361"/>
    </cofactor>
</comment>
<comment type="caution">
    <text evidence="13">The sequence shown here is derived from an EMBL/GenBank/DDBJ whole genome shotgun (WGS) entry which is preliminary data.</text>
</comment>
<dbReference type="GO" id="GO:0004609">
    <property type="term" value="F:phosphatidylserine decarboxylase activity"/>
    <property type="evidence" value="ECO:0007669"/>
    <property type="project" value="UniProtKB-EC"/>
</dbReference>
<keyword evidence="5" id="KW-0210">Decarboxylase</keyword>
<keyword evidence="11" id="KW-0670">Pyruvate</keyword>
<protein>
    <recommendedName>
        <fullName evidence="3">phosphatidylserine decarboxylase</fullName>
        <ecNumber evidence="3">4.1.1.65</ecNumber>
    </recommendedName>
</protein>
<sequence>MQLDYRERHTDEIRTEKIAGETFVKWSYENKAGNRLMAMLLNRKWFSALAGMVQDRRFSRKRVAAFIREMNIDLSEADREMPEAYHSFNDFFTRQLKPEARPVHSSQHRLVSPADGRMLGYQMIHNLQMLQIKGQSFTITDLLQNEQEAEMFKSGSAIVIRLSPVDYHRFHFPCDGIPGPARTIKGRYDSVNPVALRARPGIYCRNRRDVTMMKTLQAGNMAFIEVGATLVGSVCQTYSAGMPVSKGLEKGYFQFGGSTVILLFEKGRIKIDEDLLNNTEAGYETLVKMGEAIADITK</sequence>
<dbReference type="Proteomes" id="UP001407405">
    <property type="component" value="Unassembled WGS sequence"/>
</dbReference>
<proteinExistence type="predicted"/>
<evidence type="ECO:0000313" key="13">
    <source>
        <dbReference type="EMBL" id="MEN1759095.1"/>
    </source>
</evidence>
<evidence type="ECO:0000256" key="5">
    <source>
        <dbReference type="ARBA" id="ARBA00022793"/>
    </source>
</evidence>
<evidence type="ECO:0000313" key="14">
    <source>
        <dbReference type="Proteomes" id="UP001407405"/>
    </source>
</evidence>
<dbReference type="PANTHER" id="PTHR10067:SF17">
    <property type="entry name" value="PHOSPHATIDYLSERINE DECARBOXYLASE PROENZYME 2"/>
    <property type="match status" value="1"/>
</dbReference>
<dbReference type="NCBIfam" id="TIGR00163">
    <property type="entry name" value="PS_decarb"/>
    <property type="match status" value="1"/>
</dbReference>
<evidence type="ECO:0000256" key="8">
    <source>
        <dbReference type="ARBA" id="ARBA00023209"/>
    </source>
</evidence>
<keyword evidence="9 13" id="KW-0456">Lyase</keyword>
<evidence type="ECO:0000256" key="9">
    <source>
        <dbReference type="ARBA" id="ARBA00023239"/>
    </source>
</evidence>
<comment type="pathway">
    <text evidence="2">Lipid metabolism.</text>
</comment>
<dbReference type="NCBIfam" id="NF001941">
    <property type="entry name" value="PRK00723.1"/>
    <property type="match status" value="1"/>
</dbReference>
<name>A0ABU9VPK2_9CLOT</name>
<organism evidence="13 14">
    <name type="scientific">Anoxynatronum sibiricum</name>
    <dbReference type="NCBI Taxonomy" id="210623"/>
    <lineage>
        <taxon>Bacteria</taxon>
        <taxon>Bacillati</taxon>
        <taxon>Bacillota</taxon>
        <taxon>Clostridia</taxon>
        <taxon>Eubacteriales</taxon>
        <taxon>Clostridiaceae</taxon>
        <taxon>Anoxynatronum</taxon>
    </lineage>
</organism>
<keyword evidence="4" id="KW-0444">Lipid biosynthesis</keyword>
<dbReference type="PANTHER" id="PTHR10067">
    <property type="entry name" value="PHOSPHATIDYLSERINE DECARBOXYLASE"/>
    <property type="match status" value="1"/>
</dbReference>
<evidence type="ECO:0000256" key="6">
    <source>
        <dbReference type="ARBA" id="ARBA00023098"/>
    </source>
</evidence>
<comment type="pathway">
    <text evidence="12">Phospholipid metabolism; phosphatidylethanolamine biosynthesis.</text>
</comment>
<evidence type="ECO:0000256" key="10">
    <source>
        <dbReference type="ARBA" id="ARBA00023264"/>
    </source>
</evidence>
<keyword evidence="14" id="KW-1185">Reference proteome</keyword>
<evidence type="ECO:0000256" key="12">
    <source>
        <dbReference type="ARBA" id="ARBA00024326"/>
    </source>
</evidence>
<keyword evidence="10" id="KW-1208">Phospholipid metabolism</keyword>
<accession>A0ABU9VPK2</accession>
<keyword evidence="7" id="KW-0865">Zymogen</keyword>
<evidence type="ECO:0000256" key="11">
    <source>
        <dbReference type="ARBA" id="ARBA00023317"/>
    </source>
</evidence>
<evidence type="ECO:0000256" key="7">
    <source>
        <dbReference type="ARBA" id="ARBA00023145"/>
    </source>
</evidence>
<keyword evidence="6" id="KW-0443">Lipid metabolism</keyword>
<evidence type="ECO:0000256" key="2">
    <source>
        <dbReference type="ARBA" id="ARBA00005189"/>
    </source>
</evidence>
<gene>
    <name evidence="13" type="ORF">AAIG11_01295</name>
</gene>
<reference evidence="13 14" key="1">
    <citation type="submission" date="2024-04" db="EMBL/GenBank/DDBJ databases">
        <title>Genome sequencing and metabolic network reconstruction of aminoacids and betaine degradation by Anoxynatronum sibiricum.</title>
        <authorList>
            <person name="Detkova E.N."/>
            <person name="Boltjanskaja Y.V."/>
            <person name="Mardanov A.V."/>
            <person name="Kevbrin V."/>
        </authorList>
    </citation>
    <scope>NUCLEOTIDE SEQUENCE [LARGE SCALE GENOMIC DNA]</scope>
    <source>
        <strain evidence="13 14">Z-7981</strain>
    </source>
</reference>
<dbReference type="Pfam" id="PF02666">
    <property type="entry name" value="PS_Dcarbxylase"/>
    <property type="match status" value="1"/>
</dbReference>
<evidence type="ECO:0000256" key="3">
    <source>
        <dbReference type="ARBA" id="ARBA00012243"/>
    </source>
</evidence>
<keyword evidence="8" id="KW-0594">Phospholipid biosynthesis</keyword>
<dbReference type="EC" id="4.1.1.65" evidence="3"/>
<evidence type="ECO:0000256" key="1">
    <source>
        <dbReference type="ARBA" id="ARBA00001928"/>
    </source>
</evidence>